<evidence type="ECO:0000313" key="2">
    <source>
        <dbReference type="Proteomes" id="UP001064048"/>
    </source>
</evidence>
<organism evidence="1 2">
    <name type="scientific">Choristoneura fumiferana</name>
    <name type="common">Spruce budworm moth</name>
    <name type="synonym">Archips fumiferana</name>
    <dbReference type="NCBI Taxonomy" id="7141"/>
    <lineage>
        <taxon>Eukaryota</taxon>
        <taxon>Metazoa</taxon>
        <taxon>Ecdysozoa</taxon>
        <taxon>Arthropoda</taxon>
        <taxon>Hexapoda</taxon>
        <taxon>Insecta</taxon>
        <taxon>Pterygota</taxon>
        <taxon>Neoptera</taxon>
        <taxon>Endopterygota</taxon>
        <taxon>Lepidoptera</taxon>
        <taxon>Glossata</taxon>
        <taxon>Ditrysia</taxon>
        <taxon>Tortricoidea</taxon>
        <taxon>Tortricidae</taxon>
        <taxon>Tortricinae</taxon>
        <taxon>Choristoneura</taxon>
    </lineage>
</organism>
<keyword evidence="2" id="KW-1185">Reference proteome</keyword>
<comment type="caution">
    <text evidence="1">The sequence shown here is derived from an EMBL/GenBank/DDBJ whole genome shotgun (WGS) entry which is preliminary data.</text>
</comment>
<sequence>MNRSINLILTALLLNTVLADVRDNGPQTLLAPAPQYAQRYKEVIMYLTPTQIRDYEAGHGLPHSPPENPSYHNYEQQKPEPEIPLNDEEGRIIQSTLDILEANKMQLQQQHNNPNIEITRAQESQSEDFKPIVEPNVEEQSTRLYPVETQKPRQNKYEEQSSKDQENVAKSYAYLHFFSNKRPESLEKIQIFHPEPHNVNLDEEIRLQKEKNIEIQQDPLLRQKFKLIPYEFIADQEIHERERVKEQQSKPEKQAPLQFFVPEPSPQPANKDKPIPKNENIHEYAPQFTSLNNNIDLEKIMKEIQLEREAYKIHAENIAKSPPIVIHKDIKIIRRRPVPVTNHVNLPYPAPFFVPVEVKVPHPYAVPIEIVRHVPLPIVRTETVEVEKPVPYEVEKRVPEIVEKKVYVPVEKPYTVERFIPVEVKKEIPIEIPVHRPEKFTIIRHTWKH</sequence>
<evidence type="ECO:0000313" key="1">
    <source>
        <dbReference type="EMBL" id="KAI8432130.1"/>
    </source>
</evidence>
<reference evidence="1 2" key="1">
    <citation type="journal article" date="2022" name="Genome Biol. Evol.">
        <title>The Spruce Budworm Genome: Reconstructing the Evolutionary History of Antifreeze Proteins.</title>
        <authorList>
            <person name="Beliveau C."/>
            <person name="Gagne P."/>
            <person name="Picq S."/>
            <person name="Vernygora O."/>
            <person name="Keeling C.I."/>
            <person name="Pinkney K."/>
            <person name="Doucet D."/>
            <person name="Wen F."/>
            <person name="Johnston J.S."/>
            <person name="Maaroufi H."/>
            <person name="Boyle B."/>
            <person name="Laroche J."/>
            <person name="Dewar K."/>
            <person name="Juretic N."/>
            <person name="Blackburn G."/>
            <person name="Nisole A."/>
            <person name="Brunet B."/>
            <person name="Brandao M."/>
            <person name="Lumley L."/>
            <person name="Duan J."/>
            <person name="Quan G."/>
            <person name="Lucarotti C.J."/>
            <person name="Roe A.D."/>
            <person name="Sperling F.A.H."/>
            <person name="Levesque R.C."/>
            <person name="Cusson M."/>
        </authorList>
    </citation>
    <scope>NUCLEOTIDE SEQUENCE [LARGE SCALE GENOMIC DNA]</scope>
    <source>
        <strain evidence="1">Glfc:IPQL:Cfum</strain>
    </source>
</reference>
<dbReference type="Proteomes" id="UP001064048">
    <property type="component" value="Chromosome 7"/>
</dbReference>
<name>A0ACC0K798_CHOFU</name>
<protein>
    <submittedName>
        <fullName evidence="1">Uncharacterized protein</fullName>
    </submittedName>
</protein>
<dbReference type="EMBL" id="CM046107">
    <property type="protein sequence ID" value="KAI8432130.1"/>
    <property type="molecule type" value="Genomic_DNA"/>
</dbReference>
<accession>A0ACC0K798</accession>
<gene>
    <name evidence="1" type="ORF">MSG28_004618</name>
</gene>
<proteinExistence type="predicted"/>